<evidence type="ECO:0000313" key="2">
    <source>
        <dbReference type="EMBL" id="WVN90557.1"/>
    </source>
</evidence>
<dbReference type="SUPFAM" id="SSF50729">
    <property type="entry name" value="PH domain-like"/>
    <property type="match status" value="1"/>
</dbReference>
<reference evidence="2" key="2">
    <citation type="journal article" date="2022" name="Elife">
        <title>Obligate sexual reproduction of a homothallic fungus closely related to the Cryptococcus pathogenic species complex.</title>
        <authorList>
            <person name="Passer A.R."/>
            <person name="Clancey S.A."/>
            <person name="Shea T."/>
            <person name="David-Palma M."/>
            <person name="Averette A.F."/>
            <person name="Boekhout T."/>
            <person name="Porcel B.M."/>
            <person name="Nowrousian M."/>
            <person name="Cuomo C.A."/>
            <person name="Sun S."/>
            <person name="Heitman J."/>
            <person name="Coelho M.A."/>
        </authorList>
    </citation>
    <scope>NUCLEOTIDE SEQUENCE</scope>
    <source>
        <strain evidence="2">CBS 7841</strain>
    </source>
</reference>
<sequence length="189" mass="20225">MSLNTIQLGSNGIPSLLPNEELLTQGNSAQITLSIPPSLQGPKRTVDAKGNIWVTDQRVVFITDSLKAAGPTDVGSSTDGPPGYDAQHSLNSVEIGYSVLRSCTYNLPTFSANHILLTFIPSPYSSSLPQISSSQHIELKAVIGEGAGHGVWKRIEGERGRAEERVNAARDELPAYEGAPPAFDEPPKY</sequence>
<name>A0A1E3IBM8_9TREE</name>
<feature type="compositionally biased region" description="Basic and acidic residues" evidence="1">
    <location>
        <begin position="160"/>
        <end position="173"/>
    </location>
</feature>
<evidence type="ECO:0000313" key="3">
    <source>
        <dbReference type="Proteomes" id="UP000094043"/>
    </source>
</evidence>
<gene>
    <name evidence="2" type="ORF">L203_105796</name>
</gene>
<feature type="region of interest" description="Disordered" evidence="1">
    <location>
        <begin position="160"/>
        <end position="189"/>
    </location>
</feature>
<proteinExistence type="predicted"/>
<reference evidence="2" key="3">
    <citation type="submission" date="2024-01" db="EMBL/GenBank/DDBJ databases">
        <authorList>
            <person name="Coelho M.A."/>
            <person name="David-Palma M."/>
            <person name="Shea T."/>
            <person name="Sun S."/>
            <person name="Cuomo C.A."/>
            <person name="Heitman J."/>
        </authorList>
    </citation>
    <scope>NUCLEOTIDE SEQUENCE</scope>
    <source>
        <strain evidence="2">CBS 7841</strain>
    </source>
</reference>
<dbReference type="KEGG" id="cdep:91090005"/>
<dbReference type="OrthoDB" id="1259151at2759"/>
<dbReference type="PANTHER" id="PTHR31606">
    <property type="entry name" value="WW DOMAIN BINDING PROTEIN 2, ISOFORM E"/>
    <property type="match status" value="1"/>
</dbReference>
<dbReference type="PANTHER" id="PTHR31606:SF1">
    <property type="entry name" value="WW DOMAIN BINDING PROTEIN 2, ISOFORM E"/>
    <property type="match status" value="1"/>
</dbReference>
<reference evidence="2" key="1">
    <citation type="submission" date="2016-06" db="EMBL/GenBank/DDBJ databases">
        <authorList>
            <person name="Cuomo C."/>
            <person name="Litvintseva A."/>
            <person name="Heitman J."/>
            <person name="Chen Y."/>
            <person name="Sun S."/>
            <person name="Springer D."/>
            <person name="Dromer F."/>
            <person name="Young S."/>
            <person name="Zeng Q."/>
            <person name="Chapman S."/>
            <person name="Gujja S."/>
            <person name="Saif S."/>
            <person name="Birren B."/>
        </authorList>
    </citation>
    <scope>NUCLEOTIDE SEQUENCE</scope>
    <source>
        <strain evidence="2">CBS 7841</strain>
    </source>
</reference>
<protein>
    <submittedName>
        <fullName evidence="2">Uncharacterized protein</fullName>
    </submittedName>
</protein>
<dbReference type="GeneID" id="91090005"/>
<accession>A0A1E3IBM8</accession>
<dbReference type="AlphaFoldDB" id="A0A1E3IBM8"/>
<dbReference type="EMBL" id="CP143790">
    <property type="protein sequence ID" value="WVN90557.1"/>
    <property type="molecule type" value="Genomic_DNA"/>
</dbReference>
<organism evidence="2 3">
    <name type="scientific">Cryptococcus depauperatus CBS 7841</name>
    <dbReference type="NCBI Taxonomy" id="1295531"/>
    <lineage>
        <taxon>Eukaryota</taxon>
        <taxon>Fungi</taxon>
        <taxon>Dikarya</taxon>
        <taxon>Basidiomycota</taxon>
        <taxon>Agaricomycotina</taxon>
        <taxon>Tremellomycetes</taxon>
        <taxon>Tremellales</taxon>
        <taxon>Cryptococcaceae</taxon>
        <taxon>Cryptococcus</taxon>
    </lineage>
</organism>
<dbReference type="VEuPathDB" id="FungiDB:L203_04934"/>
<dbReference type="GO" id="GO:0031490">
    <property type="term" value="F:chromatin DNA binding"/>
    <property type="evidence" value="ECO:0007669"/>
    <property type="project" value="TreeGrafter"/>
</dbReference>
<evidence type="ECO:0000256" key="1">
    <source>
        <dbReference type="SAM" id="MobiDB-lite"/>
    </source>
</evidence>
<dbReference type="Proteomes" id="UP000094043">
    <property type="component" value="Chromosome 7"/>
</dbReference>
<dbReference type="InterPro" id="IPR044852">
    <property type="entry name" value="WBP2-like"/>
</dbReference>
<dbReference type="GO" id="GO:0005634">
    <property type="term" value="C:nucleus"/>
    <property type="evidence" value="ECO:0007669"/>
    <property type="project" value="TreeGrafter"/>
</dbReference>
<dbReference type="GO" id="GO:0003713">
    <property type="term" value="F:transcription coactivator activity"/>
    <property type="evidence" value="ECO:0007669"/>
    <property type="project" value="InterPro"/>
</dbReference>
<dbReference type="RefSeq" id="XP_066071257.1">
    <property type="nucleotide sequence ID" value="XM_066215160.1"/>
</dbReference>
<keyword evidence="3" id="KW-1185">Reference proteome</keyword>